<dbReference type="Pfam" id="PF08768">
    <property type="entry name" value="THAP4_heme-bd"/>
    <property type="match status" value="1"/>
</dbReference>
<evidence type="ECO:0000313" key="3">
    <source>
        <dbReference type="EMBL" id="ADG99479.1"/>
    </source>
</evidence>
<dbReference type="HOGENOM" id="CLU_085483_0_0_11"/>
<dbReference type="PANTHER" id="PTHR15854">
    <property type="entry name" value="THAP4 PROTEIN"/>
    <property type="match status" value="1"/>
</dbReference>
<protein>
    <recommendedName>
        <fullName evidence="1">Ferric nitrobindin-like protein</fullName>
    </recommendedName>
</protein>
<comment type="similarity">
    <text evidence="1">Belongs to the nitrobindin family.</text>
</comment>
<keyword evidence="4" id="KW-1185">Reference proteome</keyword>
<comment type="caution">
    <text evidence="1">Lacks conserved residue(s) required for the propagation of feature annotation.</text>
</comment>
<dbReference type="InterPro" id="IPR014878">
    <property type="entry name" value="THAP4-like_heme-bd"/>
</dbReference>
<dbReference type="STRING" id="640132.Srot_3055"/>
<dbReference type="Proteomes" id="UP000002247">
    <property type="component" value="Chromosome"/>
</dbReference>
<dbReference type="HAMAP" id="MF_01297">
    <property type="entry name" value="nitrobindin"/>
    <property type="match status" value="1"/>
</dbReference>
<dbReference type="InterPro" id="IPR012674">
    <property type="entry name" value="Calycin"/>
</dbReference>
<name>D6ZEK3_SEGRD</name>
<sequence>MSDPAPKNLPALPGLPLPEDTANLRFGPDLSPQLLGLLPLVGVWRGEGEAHEPGRGDYRFGQQIVVAHDGGDYLVWESRAWRIDQEGNYAGPDARESGYWRIAANDDIELVLTHASGAVEVYYGRPRNQISWELGTDVVVRTSSGSASAAAKRLYGIISDPAAHDNGEGSLSERAGGDLAYVEERGTGDGEFSPSRSARLRRFIG</sequence>
<feature type="short sequence motif" description="GXWXGXG" evidence="1">
    <location>
        <begin position="42"/>
        <end position="48"/>
    </location>
</feature>
<evidence type="ECO:0000313" key="4">
    <source>
        <dbReference type="Proteomes" id="UP000002247"/>
    </source>
</evidence>
<dbReference type="InterPro" id="IPR022939">
    <property type="entry name" value="Nb(III)_bact/plant"/>
</dbReference>
<gene>
    <name evidence="3" type="ordered locus">Srot_3055</name>
</gene>
<dbReference type="InterPro" id="IPR045165">
    <property type="entry name" value="Nitrobindin"/>
</dbReference>
<evidence type="ECO:0000259" key="2">
    <source>
        <dbReference type="Pfam" id="PF08768"/>
    </source>
</evidence>
<proteinExistence type="inferred from homology"/>
<dbReference type="AlphaFoldDB" id="D6ZEK3"/>
<evidence type="ECO:0000256" key="1">
    <source>
        <dbReference type="HAMAP-Rule" id="MF_01297"/>
    </source>
</evidence>
<comment type="caution">
    <text evidence="1">Lacks the conserved His residue that binds heme iron in the nitrobindin family.</text>
</comment>
<dbReference type="PANTHER" id="PTHR15854:SF4">
    <property type="entry name" value="PEROXYNITRITE ISOMERASE THAP4"/>
    <property type="match status" value="1"/>
</dbReference>
<dbReference type="SUPFAM" id="SSF50814">
    <property type="entry name" value="Lipocalins"/>
    <property type="match status" value="1"/>
</dbReference>
<reference evidence="3 4" key="1">
    <citation type="journal article" date="2010" name="Stand. Genomic Sci.">
        <title>Complete genome sequence of Segniliparus rotundus type strain (CDC 1076).</title>
        <authorList>
            <person name="Sikorski J."/>
            <person name="Lapidus A."/>
            <person name="Copeland A."/>
            <person name="Misra M."/>
            <person name="Glavina Del Rio T."/>
            <person name="Nolan M."/>
            <person name="Lucas S."/>
            <person name="Chen F."/>
            <person name="Tice H."/>
            <person name="Cheng J.F."/>
            <person name="Jando M."/>
            <person name="Schneider S."/>
            <person name="Bruce D."/>
            <person name="Goodwin L."/>
            <person name="Pitluck S."/>
            <person name="Liolios K."/>
            <person name="Mikhailova N."/>
            <person name="Pati A."/>
            <person name="Ivanova N."/>
            <person name="Mavromatis K."/>
            <person name="Chen A."/>
            <person name="Palaniappan K."/>
            <person name="Chertkov O."/>
            <person name="Land M."/>
            <person name="Hauser L."/>
            <person name="Chang Y.J."/>
            <person name="Jeffries C.D."/>
            <person name="Brettin T."/>
            <person name="Detter J.C."/>
            <person name="Han C."/>
            <person name="Rohde M."/>
            <person name="Goker M."/>
            <person name="Bristow J."/>
            <person name="Eisen J.A."/>
            <person name="Markowitz V."/>
            <person name="Hugenholtz P."/>
            <person name="Kyrpides N.C."/>
            <person name="Klenk H.P."/>
        </authorList>
    </citation>
    <scope>NUCLEOTIDE SEQUENCE [LARGE SCALE GENOMIC DNA]</scope>
    <source>
        <strain evidence="4">ATCC BAA-972 / CDC 1076 / CIP 108378 / DSM 44985 / JCM 13578</strain>
    </source>
</reference>
<dbReference type="eggNOG" id="COG4044">
    <property type="taxonomic scope" value="Bacteria"/>
</dbReference>
<dbReference type="EMBL" id="CP001958">
    <property type="protein sequence ID" value="ADG99479.1"/>
    <property type="molecule type" value="Genomic_DNA"/>
</dbReference>
<accession>D6ZEK3</accession>
<feature type="domain" description="THAP4-like heme-binding" evidence="2">
    <location>
        <begin position="34"/>
        <end position="202"/>
    </location>
</feature>
<dbReference type="Gene3D" id="2.40.128.20">
    <property type="match status" value="1"/>
</dbReference>
<dbReference type="CDD" id="cd07828">
    <property type="entry name" value="lipocalin_heme-bd-THAP4-like"/>
    <property type="match status" value="1"/>
</dbReference>
<organism evidence="3 4">
    <name type="scientific">Segniliparus rotundus (strain ATCC BAA-972 / CDC 1076 / CIP 108378 / DSM 44985 / JCM 13578)</name>
    <dbReference type="NCBI Taxonomy" id="640132"/>
    <lineage>
        <taxon>Bacteria</taxon>
        <taxon>Bacillati</taxon>
        <taxon>Actinomycetota</taxon>
        <taxon>Actinomycetes</taxon>
        <taxon>Mycobacteriales</taxon>
        <taxon>Segniliparaceae</taxon>
        <taxon>Segniliparus</taxon>
    </lineage>
</organism>
<dbReference type="KEGG" id="srt:Srot_3055"/>